<accession>A0A843U6C6</accession>
<sequence>MEFFLQSYDYQLWTIIKEGDLIVLNLREEWVDNDIKMPSQNSETKNLICCALTRSEFNRISACKSAKEMWEKLKLTYEGTDKVKEIRIDILVT</sequence>
<organism evidence="1 2">
    <name type="scientific">Colocasia esculenta</name>
    <name type="common">Wild taro</name>
    <name type="synonym">Arum esculentum</name>
    <dbReference type="NCBI Taxonomy" id="4460"/>
    <lineage>
        <taxon>Eukaryota</taxon>
        <taxon>Viridiplantae</taxon>
        <taxon>Streptophyta</taxon>
        <taxon>Embryophyta</taxon>
        <taxon>Tracheophyta</taxon>
        <taxon>Spermatophyta</taxon>
        <taxon>Magnoliopsida</taxon>
        <taxon>Liliopsida</taxon>
        <taxon>Araceae</taxon>
        <taxon>Aroideae</taxon>
        <taxon>Colocasieae</taxon>
        <taxon>Colocasia</taxon>
    </lineage>
</organism>
<protein>
    <recommendedName>
        <fullName evidence="3">UBN2 domain-containing protein</fullName>
    </recommendedName>
</protein>
<dbReference type="PANTHER" id="PTHR34676">
    <property type="entry name" value="DUF4219 DOMAIN-CONTAINING PROTEIN-RELATED"/>
    <property type="match status" value="1"/>
</dbReference>
<reference evidence="1" key="1">
    <citation type="submission" date="2017-07" db="EMBL/GenBank/DDBJ databases">
        <title>Taro Niue Genome Assembly and Annotation.</title>
        <authorList>
            <person name="Atibalentja N."/>
            <person name="Keating K."/>
            <person name="Fields C.J."/>
        </authorList>
    </citation>
    <scope>NUCLEOTIDE SEQUENCE</scope>
    <source>
        <strain evidence="1">Niue_2</strain>
        <tissue evidence="1">Leaf</tissue>
    </source>
</reference>
<keyword evidence="2" id="KW-1185">Reference proteome</keyword>
<dbReference type="Pfam" id="PF14223">
    <property type="entry name" value="Retrotran_gag_2"/>
    <property type="match status" value="1"/>
</dbReference>
<dbReference type="EMBL" id="NMUH01000354">
    <property type="protein sequence ID" value="MQL77537.1"/>
    <property type="molecule type" value="Genomic_DNA"/>
</dbReference>
<dbReference type="PANTHER" id="PTHR34676:SF28">
    <property type="entry name" value="ZINC FINGER, CCHC-TYPE, RIBONUCLEASE H-LIKE DOMAIN, GAG-PRE-INTEGRASE DOMAIN PROTEIN-RELATED"/>
    <property type="match status" value="1"/>
</dbReference>
<evidence type="ECO:0000313" key="1">
    <source>
        <dbReference type="EMBL" id="MQL77537.1"/>
    </source>
</evidence>
<comment type="caution">
    <text evidence="1">The sequence shown here is derived from an EMBL/GenBank/DDBJ whole genome shotgun (WGS) entry which is preliminary data.</text>
</comment>
<dbReference type="OrthoDB" id="1112795at2759"/>
<gene>
    <name evidence="1" type="ORF">Taro_009962</name>
</gene>
<evidence type="ECO:0000313" key="2">
    <source>
        <dbReference type="Proteomes" id="UP000652761"/>
    </source>
</evidence>
<proteinExistence type="predicted"/>
<name>A0A843U6C6_COLES</name>
<evidence type="ECO:0008006" key="3">
    <source>
        <dbReference type="Google" id="ProtNLM"/>
    </source>
</evidence>
<dbReference type="Proteomes" id="UP000652761">
    <property type="component" value="Unassembled WGS sequence"/>
</dbReference>
<dbReference type="AlphaFoldDB" id="A0A843U6C6"/>